<feature type="compositionally biased region" description="Basic and acidic residues" evidence="1">
    <location>
        <begin position="420"/>
        <end position="434"/>
    </location>
</feature>
<dbReference type="Gene3D" id="1.10.220.10">
    <property type="entry name" value="Annexin"/>
    <property type="match status" value="3"/>
</dbReference>
<feature type="compositionally biased region" description="Low complexity" evidence="1">
    <location>
        <begin position="160"/>
        <end position="173"/>
    </location>
</feature>
<dbReference type="GO" id="GO:0005886">
    <property type="term" value="C:plasma membrane"/>
    <property type="evidence" value="ECO:0007669"/>
    <property type="project" value="TreeGrafter"/>
</dbReference>
<dbReference type="PANTHER" id="PTHR10502:SF107">
    <property type="entry name" value="ANNEXIN ANXC4 (AFU_ORTHOLOGUE AFUA_3G07020)"/>
    <property type="match status" value="1"/>
</dbReference>
<dbReference type="Proteomes" id="UP000288859">
    <property type="component" value="Unassembled WGS sequence"/>
</dbReference>
<feature type="compositionally biased region" description="Polar residues" evidence="1">
    <location>
        <begin position="491"/>
        <end position="508"/>
    </location>
</feature>
<feature type="region of interest" description="Disordered" evidence="1">
    <location>
        <begin position="1"/>
        <end position="230"/>
    </location>
</feature>
<evidence type="ECO:0008006" key="4">
    <source>
        <dbReference type="Google" id="ProtNLM"/>
    </source>
</evidence>
<proteinExistence type="predicted"/>
<name>A0A438N826_EXOME</name>
<gene>
    <name evidence="2" type="ORF">B0A52_04216</name>
</gene>
<dbReference type="GO" id="GO:0001786">
    <property type="term" value="F:phosphatidylserine binding"/>
    <property type="evidence" value="ECO:0007669"/>
    <property type="project" value="TreeGrafter"/>
</dbReference>
<feature type="compositionally biased region" description="Basic and acidic residues" evidence="1">
    <location>
        <begin position="443"/>
        <end position="464"/>
    </location>
</feature>
<dbReference type="GO" id="GO:0005737">
    <property type="term" value="C:cytoplasm"/>
    <property type="evidence" value="ECO:0007669"/>
    <property type="project" value="TreeGrafter"/>
</dbReference>
<accession>A0A438N826</accession>
<sequence>MASLLGVRDERRSRSKSPGGRDRDRSRSHSRDTRGDEDRRDRDRDRSSDRRRSSRYDEDDEDLEDDRSYSKKKPSSYYDEDEDDSRRRSKSSKKYDQDASEDDRYRSSKSGREPSRRDYDVSDDDRRREKSRKDRPSESDSDRRRSNRESRQDISGRGDSSYGYPPGSGYAAPEVPPPPGSYQEVRPRDSRHMSYVGSDPRYALPGGYDSSSGPPRHERQQSYSGPNGVEYAKVEPWKYARPEQNVDYKYNDGAAASGQQQYASFRPEYDRSRPSGSERDRNGDRKEKKSSDERYETREPRNKQYYDDDKYSQRDKKYREDKYGSSPDDVTKKMSKMAVAGGLGAATLGVGMATQGFQDGGRPPASPLLEAYKGTYQSISPMPGALVLANHKDDSDLSDFDLDHEDEDDAIQRKIRKLEREKAEFERSRGKAGDRNSSGGGYEVREPRDRISDRGGLETREPRSRRLSNLQLDTNVEARPPGSILRDRSPNRMSTTGVFSPITPNGKKTVSFYDPRDDAKRIARALQGNGPADPRPLVTILPPLSTDDLLALRAEYKNFAKVSGQGINVAKHIKMRIPGNLGKACYATALGRWESEAYWANSWYQGGASRRELLIESLMGRSNHDIKEIKNCFKDKKYGDDLERCIRAELKADKFRMAILLVLEERRMPESNPLDIRLVKDDVYELDRVLRGQGGESEMIKIIVMRSDAHLREMMRMFERTYETNFARAMISKSRNLVGETLAHILNGALNRPMRDALLLRQAISETAPGKERTELLISRLVRLHWEPKHLERVKKIYYERYNITVREAIKREVGAYMKTAEGKMCSDFCVELVDSSA</sequence>
<feature type="compositionally biased region" description="Low complexity" evidence="1">
    <location>
        <begin position="253"/>
        <end position="264"/>
    </location>
</feature>
<dbReference type="InterPro" id="IPR037104">
    <property type="entry name" value="Annexin_sf"/>
</dbReference>
<feature type="compositionally biased region" description="Basic and acidic residues" evidence="1">
    <location>
        <begin position="93"/>
        <end position="156"/>
    </location>
</feature>
<organism evidence="2 3">
    <name type="scientific">Exophiala mesophila</name>
    <name type="common">Black yeast-like fungus</name>
    <dbReference type="NCBI Taxonomy" id="212818"/>
    <lineage>
        <taxon>Eukaryota</taxon>
        <taxon>Fungi</taxon>
        <taxon>Dikarya</taxon>
        <taxon>Ascomycota</taxon>
        <taxon>Pezizomycotina</taxon>
        <taxon>Eurotiomycetes</taxon>
        <taxon>Chaetothyriomycetidae</taxon>
        <taxon>Chaetothyriales</taxon>
        <taxon>Herpotrichiellaceae</taxon>
        <taxon>Exophiala</taxon>
    </lineage>
</organism>
<dbReference type="PANTHER" id="PTHR10502">
    <property type="entry name" value="ANNEXIN"/>
    <property type="match status" value="1"/>
</dbReference>
<protein>
    <recommendedName>
        <fullName evidence="4">Annexin</fullName>
    </recommendedName>
</protein>
<dbReference type="AlphaFoldDB" id="A0A438N826"/>
<evidence type="ECO:0000313" key="3">
    <source>
        <dbReference type="Proteomes" id="UP000288859"/>
    </source>
</evidence>
<evidence type="ECO:0000256" key="1">
    <source>
        <dbReference type="SAM" id="MobiDB-lite"/>
    </source>
</evidence>
<dbReference type="OrthoDB" id="2134400at2759"/>
<comment type="caution">
    <text evidence="2">The sequence shown here is derived from an EMBL/GenBank/DDBJ whole genome shotgun (WGS) entry which is preliminary data.</text>
</comment>
<feature type="region of interest" description="Disordered" evidence="1">
    <location>
        <begin position="420"/>
        <end position="508"/>
    </location>
</feature>
<dbReference type="GO" id="GO:0012506">
    <property type="term" value="C:vesicle membrane"/>
    <property type="evidence" value="ECO:0007669"/>
    <property type="project" value="TreeGrafter"/>
</dbReference>
<feature type="compositionally biased region" description="Basic and acidic residues" evidence="1">
    <location>
        <begin position="267"/>
        <end position="323"/>
    </location>
</feature>
<dbReference type="GO" id="GO:0005544">
    <property type="term" value="F:calcium-dependent phospholipid binding"/>
    <property type="evidence" value="ECO:0007669"/>
    <property type="project" value="InterPro"/>
</dbReference>
<reference evidence="2 3" key="1">
    <citation type="submission" date="2017-03" db="EMBL/GenBank/DDBJ databases">
        <title>Genomes of endolithic fungi from Antarctica.</title>
        <authorList>
            <person name="Coleine C."/>
            <person name="Masonjones S."/>
            <person name="Stajich J.E."/>
        </authorList>
    </citation>
    <scope>NUCLEOTIDE SEQUENCE [LARGE SCALE GENOMIC DNA]</scope>
    <source>
        <strain evidence="2 3">CCFEE 6314</strain>
    </source>
</reference>
<dbReference type="GO" id="GO:0005634">
    <property type="term" value="C:nucleus"/>
    <property type="evidence" value="ECO:0007669"/>
    <property type="project" value="TreeGrafter"/>
</dbReference>
<dbReference type="EMBL" id="NAJM01000015">
    <property type="protein sequence ID" value="RVX71817.1"/>
    <property type="molecule type" value="Genomic_DNA"/>
</dbReference>
<evidence type="ECO:0000313" key="2">
    <source>
        <dbReference type="EMBL" id="RVX71817.1"/>
    </source>
</evidence>
<dbReference type="GO" id="GO:0005509">
    <property type="term" value="F:calcium ion binding"/>
    <property type="evidence" value="ECO:0007669"/>
    <property type="project" value="InterPro"/>
</dbReference>
<dbReference type="SUPFAM" id="SSF47874">
    <property type="entry name" value="Annexin"/>
    <property type="match status" value="1"/>
</dbReference>
<feature type="region of interest" description="Disordered" evidence="1">
    <location>
        <begin position="250"/>
        <end position="331"/>
    </location>
</feature>
<dbReference type="VEuPathDB" id="FungiDB:PV10_08776"/>
<feature type="compositionally biased region" description="Basic and acidic residues" evidence="1">
    <location>
        <begin position="19"/>
        <end position="56"/>
    </location>
</feature>